<accession>A0A0E9TZF6</accession>
<organism evidence="1">
    <name type="scientific">Anguilla anguilla</name>
    <name type="common">European freshwater eel</name>
    <name type="synonym">Muraena anguilla</name>
    <dbReference type="NCBI Taxonomy" id="7936"/>
    <lineage>
        <taxon>Eukaryota</taxon>
        <taxon>Metazoa</taxon>
        <taxon>Chordata</taxon>
        <taxon>Craniata</taxon>
        <taxon>Vertebrata</taxon>
        <taxon>Euteleostomi</taxon>
        <taxon>Actinopterygii</taxon>
        <taxon>Neopterygii</taxon>
        <taxon>Teleostei</taxon>
        <taxon>Anguilliformes</taxon>
        <taxon>Anguillidae</taxon>
        <taxon>Anguilla</taxon>
    </lineage>
</organism>
<protein>
    <submittedName>
        <fullName evidence="1">Uncharacterized protein</fullName>
    </submittedName>
</protein>
<evidence type="ECO:0000313" key="1">
    <source>
        <dbReference type="EMBL" id="JAH58123.1"/>
    </source>
</evidence>
<proteinExistence type="predicted"/>
<name>A0A0E9TZF6_ANGAN</name>
<sequence length="57" mass="6437">MSPLDSVTPNLSPLFYTAYLLGLLQIEILEIHRTIKFIFLNSYYAVSLSVPNPAHLT</sequence>
<dbReference type="EMBL" id="GBXM01050454">
    <property type="protein sequence ID" value="JAH58123.1"/>
    <property type="molecule type" value="Transcribed_RNA"/>
</dbReference>
<dbReference type="AlphaFoldDB" id="A0A0E9TZF6"/>
<reference evidence="1" key="1">
    <citation type="submission" date="2014-11" db="EMBL/GenBank/DDBJ databases">
        <authorList>
            <person name="Amaro Gonzalez C."/>
        </authorList>
    </citation>
    <scope>NUCLEOTIDE SEQUENCE</scope>
</reference>
<reference evidence="1" key="2">
    <citation type="journal article" date="2015" name="Fish Shellfish Immunol.">
        <title>Early steps in the European eel (Anguilla anguilla)-Vibrio vulnificus interaction in the gills: Role of the RtxA13 toxin.</title>
        <authorList>
            <person name="Callol A."/>
            <person name="Pajuelo D."/>
            <person name="Ebbesson L."/>
            <person name="Teles M."/>
            <person name="MacKenzie S."/>
            <person name="Amaro C."/>
        </authorList>
    </citation>
    <scope>NUCLEOTIDE SEQUENCE</scope>
</reference>